<comment type="caution">
    <text evidence="1">The sequence shown here is derived from an EMBL/GenBank/DDBJ whole genome shotgun (WGS) entry which is preliminary data.</text>
</comment>
<accession>A0A8J6TA25</accession>
<name>A0A8J6TA25_9DELT</name>
<organism evidence="1 2">
    <name type="scientific">Candidatus Desulfacyla euxinica</name>
    <dbReference type="NCBI Taxonomy" id="2841693"/>
    <lineage>
        <taxon>Bacteria</taxon>
        <taxon>Deltaproteobacteria</taxon>
        <taxon>Candidatus Desulfacyla</taxon>
    </lineage>
</organism>
<dbReference type="AlphaFoldDB" id="A0A8J6TA25"/>
<sequence length="420" mass="48658">MLGLNDIARGLRSISKLEVKPSDIASLLDYSEKNASWEPLLAVAGAEGVAELLYYHLKNLKLLDVPPEPVIRELEDTYRQTTRHLFATILALKSISFRAAQAGIPILALQGITLIKLYRDPGIRPLLDADLMTRACHKEKFRRLLLDEGFSTPYPVYPDLLFKDGVWIDIHTHILNLDRIRNRQYLFPKDLELMWERATPFFGNEKGLLRLDSFDNFVCLSAHALKHSYSRLIWLTDLHEALNALTRTSGGWEEVIERTRLWLQEKTVLYALLILEGVFFQEVPYWVKEKLGIQRMGTIEKYLISLRLNGFSSDRYCNALWIFTIRGFCPKVRFLAETLFPRKEIMAQIFRDEPEIGRPWLLARRTTVAFGLLWADLSQAFRLSIGSSNRLATHCKLPGHVKHNERKLRVSIPWVFDRKK</sequence>
<dbReference type="EMBL" id="JACNJD010000301">
    <property type="protein sequence ID" value="MBC8178671.1"/>
    <property type="molecule type" value="Genomic_DNA"/>
</dbReference>
<dbReference type="Pfam" id="PF14907">
    <property type="entry name" value="NTP_transf_5"/>
    <property type="match status" value="1"/>
</dbReference>
<reference evidence="1 2" key="1">
    <citation type="submission" date="2020-08" db="EMBL/GenBank/DDBJ databases">
        <title>Bridging the membrane lipid divide: bacteria of the FCB group superphylum have the potential to synthesize archaeal ether lipids.</title>
        <authorList>
            <person name="Villanueva L."/>
            <person name="Von Meijenfeldt F.A.B."/>
            <person name="Westbye A.B."/>
            <person name="Yadav S."/>
            <person name="Hopmans E.C."/>
            <person name="Dutilh B.E."/>
            <person name="Sinninghe Damste J.S."/>
        </authorList>
    </citation>
    <scope>NUCLEOTIDE SEQUENCE [LARGE SCALE GENOMIC DNA]</scope>
    <source>
        <strain evidence="1">NIOZ-UU27</strain>
    </source>
</reference>
<evidence type="ECO:0000313" key="1">
    <source>
        <dbReference type="EMBL" id="MBC8178671.1"/>
    </source>
</evidence>
<protein>
    <submittedName>
        <fullName evidence="1">Nucleotidyltransferase family protein</fullName>
    </submittedName>
</protein>
<dbReference type="InterPro" id="IPR039498">
    <property type="entry name" value="NTP_transf_5"/>
</dbReference>
<evidence type="ECO:0000313" key="2">
    <source>
        <dbReference type="Proteomes" id="UP000650524"/>
    </source>
</evidence>
<gene>
    <name evidence="1" type="ORF">H8E19_14805</name>
</gene>
<dbReference type="Proteomes" id="UP000650524">
    <property type="component" value="Unassembled WGS sequence"/>
</dbReference>
<proteinExistence type="predicted"/>